<dbReference type="OrthoDB" id="546632at2759"/>
<gene>
    <name evidence="9" type="ORF">BCR33DRAFT_711183</name>
</gene>
<feature type="binding site" evidence="5">
    <location>
        <position position="390"/>
    </location>
    <ligand>
        <name>Zn(2+)</name>
        <dbReference type="ChEBI" id="CHEBI:29105"/>
        <label>2</label>
    </ligand>
</feature>
<dbReference type="PANTHER" id="PTHR11347">
    <property type="entry name" value="CYCLIC NUCLEOTIDE PHOSPHODIESTERASE"/>
    <property type="match status" value="1"/>
</dbReference>
<evidence type="ECO:0000256" key="6">
    <source>
        <dbReference type="RuleBase" id="RU363067"/>
    </source>
</evidence>
<keyword evidence="1 5" id="KW-0479">Metal-binding</keyword>
<dbReference type="InterPro" id="IPR036971">
    <property type="entry name" value="PDEase_catalytic_dom_sf"/>
</dbReference>
<reference evidence="9 10" key="1">
    <citation type="submission" date="2016-07" db="EMBL/GenBank/DDBJ databases">
        <title>Pervasive Adenine N6-methylation of Active Genes in Fungi.</title>
        <authorList>
            <consortium name="DOE Joint Genome Institute"/>
            <person name="Mondo S.J."/>
            <person name="Dannebaum R.O."/>
            <person name="Kuo R.C."/>
            <person name="Labutti K."/>
            <person name="Haridas S."/>
            <person name="Kuo A."/>
            <person name="Salamov A."/>
            <person name="Ahrendt S.R."/>
            <person name="Lipzen A."/>
            <person name="Sullivan W."/>
            <person name="Andreopoulos W.B."/>
            <person name="Clum A."/>
            <person name="Lindquist E."/>
            <person name="Daum C."/>
            <person name="Ramamoorthy G.K."/>
            <person name="Gryganskyi A."/>
            <person name="Culley D."/>
            <person name="Magnuson J.K."/>
            <person name="James T.Y."/>
            <person name="O'Malley M.A."/>
            <person name="Stajich J.E."/>
            <person name="Spatafora J.W."/>
            <person name="Visel A."/>
            <person name="Grigoriev I.V."/>
        </authorList>
    </citation>
    <scope>NUCLEOTIDE SEQUENCE [LARGE SCALE GENOMIC DNA]</scope>
    <source>
        <strain evidence="9 10">JEL800</strain>
    </source>
</reference>
<dbReference type="InterPro" id="IPR023174">
    <property type="entry name" value="PDEase_CS"/>
</dbReference>
<dbReference type="STRING" id="329046.A0A1Y2D3G3"/>
<comment type="similarity">
    <text evidence="6">Belongs to the cyclic nucleotide phosphodiesterase family.</text>
</comment>
<feature type="binding site" evidence="4">
    <location>
        <position position="477"/>
    </location>
    <ligand>
        <name>AMP</name>
        <dbReference type="ChEBI" id="CHEBI:456215"/>
    </ligand>
</feature>
<name>A0A1Y2D3G3_9FUNG</name>
<feature type="domain" description="PDEase" evidence="8">
    <location>
        <begin position="268"/>
        <end position="427"/>
    </location>
</feature>
<dbReference type="PRINTS" id="PR00387">
    <property type="entry name" value="PDIESTERASE1"/>
</dbReference>
<feature type="transmembrane region" description="Helical" evidence="7">
    <location>
        <begin position="171"/>
        <end position="193"/>
    </location>
</feature>
<feature type="binding site" evidence="4">
    <location>
        <begin position="349"/>
        <end position="353"/>
    </location>
    <ligand>
        <name>AMP</name>
        <dbReference type="ChEBI" id="CHEBI:456215"/>
    </ligand>
</feature>
<organism evidence="9 10">
    <name type="scientific">Rhizoclosmatium globosum</name>
    <dbReference type="NCBI Taxonomy" id="329046"/>
    <lineage>
        <taxon>Eukaryota</taxon>
        <taxon>Fungi</taxon>
        <taxon>Fungi incertae sedis</taxon>
        <taxon>Chytridiomycota</taxon>
        <taxon>Chytridiomycota incertae sedis</taxon>
        <taxon>Chytridiomycetes</taxon>
        <taxon>Chytridiales</taxon>
        <taxon>Chytriomycetaceae</taxon>
        <taxon>Rhizoclosmatium</taxon>
    </lineage>
</organism>
<dbReference type="PROSITE" id="PS51845">
    <property type="entry name" value="PDEASE_I_2"/>
    <property type="match status" value="2"/>
</dbReference>
<dbReference type="GO" id="GO:0007165">
    <property type="term" value="P:signal transduction"/>
    <property type="evidence" value="ECO:0007669"/>
    <property type="project" value="InterPro"/>
</dbReference>
<dbReference type="Pfam" id="PF00233">
    <property type="entry name" value="PDEase_I"/>
    <property type="match status" value="1"/>
</dbReference>
<comment type="caution">
    <text evidence="9">The sequence shown here is derived from an EMBL/GenBank/DDBJ whole genome shotgun (WGS) entry which is preliminary data.</text>
</comment>
<dbReference type="GO" id="GO:0004114">
    <property type="term" value="F:3',5'-cyclic-nucleotide phosphodiesterase activity"/>
    <property type="evidence" value="ECO:0007669"/>
    <property type="project" value="InterPro"/>
</dbReference>
<feature type="binding site" evidence="4">
    <location>
        <position position="517"/>
    </location>
    <ligand>
        <name>AMP</name>
        <dbReference type="ChEBI" id="CHEBI:456215"/>
    </ligand>
</feature>
<dbReference type="AlphaFoldDB" id="A0A1Y2D3G3"/>
<evidence type="ECO:0000256" key="3">
    <source>
        <dbReference type="PIRSR" id="PIRSR623088-1"/>
    </source>
</evidence>
<feature type="transmembrane region" description="Helical" evidence="7">
    <location>
        <begin position="140"/>
        <end position="159"/>
    </location>
</feature>
<dbReference type="GO" id="GO:0046872">
    <property type="term" value="F:metal ion binding"/>
    <property type="evidence" value="ECO:0007669"/>
    <property type="project" value="UniProtKB-KW"/>
</dbReference>
<evidence type="ECO:0000256" key="7">
    <source>
        <dbReference type="SAM" id="Phobius"/>
    </source>
</evidence>
<evidence type="ECO:0000313" key="9">
    <source>
        <dbReference type="EMBL" id="ORY53833.1"/>
    </source>
</evidence>
<dbReference type="Gene3D" id="1.10.1300.10">
    <property type="entry name" value="3'5'-cyclic nucleotide phosphodiesterase, catalytic domain"/>
    <property type="match status" value="2"/>
</dbReference>
<evidence type="ECO:0000256" key="1">
    <source>
        <dbReference type="ARBA" id="ARBA00022723"/>
    </source>
</evidence>
<feature type="binding site" evidence="5">
    <location>
        <position position="477"/>
    </location>
    <ligand>
        <name>Zn(2+)</name>
        <dbReference type="ChEBI" id="CHEBI:29105"/>
        <label>1</label>
    </ligand>
</feature>
<dbReference type="PROSITE" id="PS00126">
    <property type="entry name" value="PDEASE_I_1"/>
    <property type="match status" value="1"/>
</dbReference>
<evidence type="ECO:0000256" key="4">
    <source>
        <dbReference type="PIRSR" id="PIRSR623088-2"/>
    </source>
</evidence>
<dbReference type="InterPro" id="IPR003607">
    <property type="entry name" value="HD/PDEase_dom"/>
</dbReference>
<evidence type="ECO:0000259" key="8">
    <source>
        <dbReference type="PROSITE" id="PS51845"/>
    </source>
</evidence>
<keyword evidence="7" id="KW-0812">Transmembrane</keyword>
<keyword evidence="2 6" id="KW-0378">Hydrolase</keyword>
<keyword evidence="10" id="KW-1185">Reference proteome</keyword>
<feature type="binding site" evidence="5">
    <location>
        <position position="390"/>
    </location>
    <ligand>
        <name>Zn(2+)</name>
        <dbReference type="ChEBI" id="CHEBI:29105"/>
        <label>1</label>
    </ligand>
</feature>
<feature type="binding site" evidence="5">
    <location>
        <position position="389"/>
    </location>
    <ligand>
        <name>Zn(2+)</name>
        <dbReference type="ChEBI" id="CHEBI:29105"/>
        <label>1</label>
    </ligand>
</feature>
<keyword evidence="7" id="KW-1133">Transmembrane helix</keyword>
<accession>A0A1Y2D3G3</accession>
<dbReference type="InterPro" id="IPR023088">
    <property type="entry name" value="PDEase"/>
</dbReference>
<evidence type="ECO:0000256" key="5">
    <source>
        <dbReference type="PIRSR" id="PIRSR623088-3"/>
    </source>
</evidence>
<feature type="active site" description="Proton donor" evidence="3">
    <location>
        <position position="349"/>
    </location>
</feature>
<dbReference type="EC" id="3.1.4.-" evidence="6"/>
<keyword evidence="7" id="KW-0472">Membrane</keyword>
<protein>
    <recommendedName>
        <fullName evidence="6">Phosphodiesterase</fullName>
        <ecNumber evidence="6">3.1.4.-</ecNumber>
    </recommendedName>
</protein>
<evidence type="ECO:0000256" key="2">
    <source>
        <dbReference type="ARBA" id="ARBA00022801"/>
    </source>
</evidence>
<dbReference type="CDD" id="cd00077">
    <property type="entry name" value="HDc"/>
    <property type="match status" value="1"/>
</dbReference>
<dbReference type="SUPFAM" id="SSF109604">
    <property type="entry name" value="HD-domain/PDEase-like"/>
    <property type="match status" value="1"/>
</dbReference>
<proteinExistence type="inferred from homology"/>
<comment type="cofactor">
    <cofactor evidence="6">
        <name>a divalent metal cation</name>
        <dbReference type="ChEBI" id="CHEBI:60240"/>
    </cofactor>
    <text evidence="6">Binds 2 divalent metal cations per subunit. Site 1 may preferentially bind zinc ions, while site 2 has a preference for magnesium and/or manganese ions.</text>
</comment>
<dbReference type="Proteomes" id="UP000193642">
    <property type="component" value="Unassembled WGS sequence"/>
</dbReference>
<feature type="binding site" evidence="4">
    <location>
        <position position="390"/>
    </location>
    <ligand>
        <name>AMP</name>
        <dbReference type="ChEBI" id="CHEBI:456215"/>
    </ligand>
</feature>
<feature type="domain" description="PDEase" evidence="8">
    <location>
        <begin position="499"/>
        <end position="561"/>
    </location>
</feature>
<evidence type="ECO:0000313" key="10">
    <source>
        <dbReference type="Proteomes" id="UP000193642"/>
    </source>
</evidence>
<dbReference type="InterPro" id="IPR002073">
    <property type="entry name" value="PDEase_catalytic_dom"/>
</dbReference>
<feature type="binding site" evidence="5">
    <location>
        <position position="353"/>
    </location>
    <ligand>
        <name>Zn(2+)</name>
        <dbReference type="ChEBI" id="CHEBI:29105"/>
        <label>1</label>
    </ligand>
</feature>
<dbReference type="EMBL" id="MCGO01000001">
    <property type="protein sequence ID" value="ORY53833.1"/>
    <property type="molecule type" value="Genomic_DNA"/>
</dbReference>
<sequence length="564" mass="64790">MSTQNAAIAAQVRRPGGLQHAFSRDVSVSSSFISLDRKVRGFDAVTTQLSQQATKDVIKKAHETNGEPIKGPMILEMVGNYFFTVVFWLSRIKQTGLLISFGVVQITRIAHSKNDSANIQFYLSLIPFACYIFISREAHLIAFLLWYITFMLIYLQSGLPEWKRILQYTDFYQNEIMISLAAIALTGNIILLYNTNVELRKQLRKENRMNILHDVKEETSDKLMVKELDRIMKVLHSDQLYTPDYVGEWLKGMMQTAKTDLYVAPKPTVQHYPISLQETRVFELLKNIDDSNFDVATVETESDGRVLFYVGYYLFAKHDLLSRHKIPEATFRNWLMRIEAGYRGNNPYHNAIHAADVAHSMNYYITRTRIWPNITPEEQLASFIAAIIHDFMHPGVNNAFLVNSTDPLAIRYNDTSVLENFHCATTIVSAVLATDIAMHFDWIGKFKNKMGVSGGGINFEVKLDRRLLINMAIKCADVNNPSKPLVSCKRGRIRLWKTGMQVSMFMNRLNTDIPKCQIGFIDFIVFPLFDVWALFMQEDLSTQMQNIALNKQYWKDQTIVQPQT</sequence>